<evidence type="ECO:0000256" key="8">
    <source>
        <dbReference type="SAM" id="Phobius"/>
    </source>
</evidence>
<dbReference type="EMBL" id="FZOU01000006">
    <property type="protein sequence ID" value="SNT26199.1"/>
    <property type="molecule type" value="Genomic_DNA"/>
</dbReference>
<dbReference type="GO" id="GO:0009103">
    <property type="term" value="P:lipopolysaccharide biosynthetic process"/>
    <property type="evidence" value="ECO:0007669"/>
    <property type="project" value="UniProtKB-ARBA"/>
</dbReference>
<gene>
    <name evidence="9" type="ORF">SAMN05421770_106156</name>
</gene>
<keyword evidence="6 8" id="KW-1133">Transmembrane helix</keyword>
<dbReference type="GO" id="GO:0016763">
    <property type="term" value="F:pentosyltransferase activity"/>
    <property type="evidence" value="ECO:0007669"/>
    <property type="project" value="TreeGrafter"/>
</dbReference>
<name>A0A239L949_9BACT</name>
<dbReference type="PANTHER" id="PTHR33908:SF11">
    <property type="entry name" value="MEMBRANE PROTEIN"/>
    <property type="match status" value="1"/>
</dbReference>
<sequence length="532" mass="59282">MPNPLVRALQTLLLLAAAVFFALHYVHPTADFPNNSPWMDWSKYTDEGWYGDAAIRHFQLGHWYVAGDFNPAAALPVWPFLEGLLFHFTGVSLTAARALTVTVFGGILVVSWLLLRRWSSPQALAPAVAVLLLAVSPFCYVFTRLAILEPLLILLGLLTLLAAGAASPAIEGRRLWLVVAALGLLAPAMILTKTTAVFLMPSIAWLLFAAVGYGWRPFLRVALPAAAVAGAIWGAYFLLLVRPHYLLDYRYLFSANAYTGITRENAASVLRDTVRDGMWMGKLLFPLALLSVAVAAASFKRMRELPLIPTLMLWAAGYVAFLAYHDNLQPRYYLVVAVPLILLVPYVLEQAALPRFRRPWPLAAVCGVCLATVALTDARATLGYIRRPEYTLVQAAEGIRGYIDQDRRKDPQHNPLVLSISGSDISLMTGLHSICDDFGTLQLVDRVKLFRPGWYVAWNQIDDDKMDALTPLYHVERVAVFPAMDDPERNLLILYRLEDSIHTKPDLRHRKTIPKQLRTKVGQQPSPSQLEH</sequence>
<feature type="transmembrane region" description="Helical" evidence="8">
    <location>
        <begin position="222"/>
        <end position="241"/>
    </location>
</feature>
<evidence type="ECO:0000256" key="3">
    <source>
        <dbReference type="ARBA" id="ARBA00022676"/>
    </source>
</evidence>
<evidence type="ECO:0000313" key="10">
    <source>
        <dbReference type="Proteomes" id="UP000198356"/>
    </source>
</evidence>
<keyword evidence="4" id="KW-0808">Transferase</keyword>
<dbReference type="RefSeq" id="WP_089409488.1">
    <property type="nucleotide sequence ID" value="NZ_FZOU01000006.1"/>
</dbReference>
<dbReference type="Proteomes" id="UP000198356">
    <property type="component" value="Unassembled WGS sequence"/>
</dbReference>
<dbReference type="InterPro" id="IPR050297">
    <property type="entry name" value="LipidA_mod_glycosyltrf_83"/>
</dbReference>
<dbReference type="OrthoDB" id="102073at2"/>
<organism evidence="9 10">
    <name type="scientific">Granulicella rosea</name>
    <dbReference type="NCBI Taxonomy" id="474952"/>
    <lineage>
        <taxon>Bacteria</taxon>
        <taxon>Pseudomonadati</taxon>
        <taxon>Acidobacteriota</taxon>
        <taxon>Terriglobia</taxon>
        <taxon>Terriglobales</taxon>
        <taxon>Acidobacteriaceae</taxon>
        <taxon>Granulicella</taxon>
    </lineage>
</organism>
<evidence type="ECO:0000256" key="6">
    <source>
        <dbReference type="ARBA" id="ARBA00022989"/>
    </source>
</evidence>
<keyword evidence="3" id="KW-0328">Glycosyltransferase</keyword>
<comment type="subcellular location">
    <subcellularLocation>
        <location evidence="1">Cell membrane</location>
        <topology evidence="1">Multi-pass membrane protein</topology>
    </subcellularLocation>
</comment>
<evidence type="ECO:0000256" key="1">
    <source>
        <dbReference type="ARBA" id="ARBA00004651"/>
    </source>
</evidence>
<protein>
    <recommendedName>
        <fullName evidence="11">Dolichyl-phosphate-mannose-protein mannosyltransferase</fullName>
    </recommendedName>
</protein>
<evidence type="ECO:0000256" key="2">
    <source>
        <dbReference type="ARBA" id="ARBA00022475"/>
    </source>
</evidence>
<proteinExistence type="predicted"/>
<evidence type="ECO:0000313" key="9">
    <source>
        <dbReference type="EMBL" id="SNT26199.1"/>
    </source>
</evidence>
<dbReference type="GO" id="GO:0005886">
    <property type="term" value="C:plasma membrane"/>
    <property type="evidence" value="ECO:0007669"/>
    <property type="project" value="UniProtKB-SubCell"/>
</dbReference>
<keyword evidence="10" id="KW-1185">Reference proteome</keyword>
<dbReference type="PANTHER" id="PTHR33908">
    <property type="entry name" value="MANNOSYLTRANSFERASE YKCB-RELATED"/>
    <property type="match status" value="1"/>
</dbReference>
<feature type="transmembrane region" description="Helical" evidence="8">
    <location>
        <begin position="151"/>
        <end position="170"/>
    </location>
</feature>
<feature type="transmembrane region" description="Helical" evidence="8">
    <location>
        <begin position="330"/>
        <end position="348"/>
    </location>
</feature>
<feature type="transmembrane region" description="Helical" evidence="8">
    <location>
        <begin position="127"/>
        <end position="145"/>
    </location>
</feature>
<reference evidence="9 10" key="1">
    <citation type="submission" date="2017-06" db="EMBL/GenBank/DDBJ databases">
        <authorList>
            <person name="Kim H.J."/>
            <person name="Triplett B.A."/>
        </authorList>
    </citation>
    <scope>NUCLEOTIDE SEQUENCE [LARGE SCALE GENOMIC DNA]</scope>
    <source>
        <strain evidence="9 10">DSM 18704</strain>
    </source>
</reference>
<keyword evidence="2" id="KW-1003">Cell membrane</keyword>
<accession>A0A239L949</accession>
<feature type="transmembrane region" description="Helical" evidence="8">
    <location>
        <begin position="175"/>
        <end position="192"/>
    </location>
</feature>
<dbReference type="AlphaFoldDB" id="A0A239L949"/>
<keyword evidence="5 8" id="KW-0812">Transmembrane</keyword>
<evidence type="ECO:0000256" key="7">
    <source>
        <dbReference type="ARBA" id="ARBA00023136"/>
    </source>
</evidence>
<keyword evidence="7 8" id="KW-0472">Membrane</keyword>
<feature type="transmembrane region" description="Helical" evidence="8">
    <location>
        <begin position="279"/>
        <end position="299"/>
    </location>
</feature>
<evidence type="ECO:0000256" key="4">
    <source>
        <dbReference type="ARBA" id="ARBA00022679"/>
    </source>
</evidence>
<feature type="transmembrane region" description="Helical" evidence="8">
    <location>
        <begin position="85"/>
        <end position="115"/>
    </location>
</feature>
<evidence type="ECO:0000256" key="5">
    <source>
        <dbReference type="ARBA" id="ARBA00022692"/>
    </source>
</evidence>
<evidence type="ECO:0008006" key="11">
    <source>
        <dbReference type="Google" id="ProtNLM"/>
    </source>
</evidence>
<feature type="transmembrane region" description="Helical" evidence="8">
    <location>
        <begin position="306"/>
        <end position="324"/>
    </location>
</feature>